<evidence type="ECO:0000313" key="4">
    <source>
        <dbReference type="Proteomes" id="UP001605036"/>
    </source>
</evidence>
<dbReference type="InterPro" id="IPR039307">
    <property type="entry name" value="LORELEI-like"/>
</dbReference>
<accession>A0ABD1XZ83</accession>
<dbReference type="InterPro" id="IPR058888">
    <property type="entry name" value="LLG1-like"/>
</dbReference>
<dbReference type="AlphaFoldDB" id="A0ABD1XZ83"/>
<dbReference type="Proteomes" id="UP001605036">
    <property type="component" value="Unassembled WGS sequence"/>
</dbReference>
<organism evidence="3 4">
    <name type="scientific">Riccia fluitans</name>
    <dbReference type="NCBI Taxonomy" id="41844"/>
    <lineage>
        <taxon>Eukaryota</taxon>
        <taxon>Viridiplantae</taxon>
        <taxon>Streptophyta</taxon>
        <taxon>Embryophyta</taxon>
        <taxon>Marchantiophyta</taxon>
        <taxon>Marchantiopsida</taxon>
        <taxon>Marchantiidae</taxon>
        <taxon>Marchantiales</taxon>
        <taxon>Ricciaceae</taxon>
        <taxon>Riccia</taxon>
    </lineage>
</organism>
<dbReference type="PANTHER" id="PTHR31533:SF2">
    <property type="entry name" value="GPI-ANCHORED PROTEIN LLG1"/>
    <property type="match status" value="1"/>
</dbReference>
<proteinExistence type="predicted"/>
<comment type="caution">
    <text evidence="3">The sequence shown here is derived from an EMBL/GenBank/DDBJ whole genome shotgun (WGS) entry which is preliminary data.</text>
</comment>
<dbReference type="PANTHER" id="PTHR31533">
    <property type="entry name" value="GPI-ANCHORED PROTEIN LLG1-RELATED-RELATED"/>
    <property type="match status" value="1"/>
</dbReference>
<reference evidence="3 4" key="1">
    <citation type="submission" date="2024-09" db="EMBL/GenBank/DDBJ databases">
        <title>Chromosome-scale assembly of Riccia fluitans.</title>
        <authorList>
            <person name="Paukszto L."/>
            <person name="Sawicki J."/>
            <person name="Karawczyk K."/>
            <person name="Piernik-Szablinska J."/>
            <person name="Szczecinska M."/>
            <person name="Mazdziarz M."/>
        </authorList>
    </citation>
    <scope>NUCLEOTIDE SEQUENCE [LARGE SCALE GENOMIC DNA]</scope>
    <source>
        <strain evidence="3">Rf_01</strain>
        <tissue evidence="3">Aerial parts of the thallus</tissue>
    </source>
</reference>
<feature type="domain" description="GPI-anchored protein LLG1-like" evidence="2">
    <location>
        <begin position="42"/>
        <end position="117"/>
    </location>
</feature>
<protein>
    <recommendedName>
        <fullName evidence="2">GPI-anchored protein LLG1-like domain-containing protein</fullName>
    </recommendedName>
</protein>
<gene>
    <name evidence="3" type="ORF">R1flu_024908</name>
</gene>
<feature type="signal peptide" evidence="1">
    <location>
        <begin position="1"/>
        <end position="19"/>
    </location>
</feature>
<keyword evidence="1" id="KW-0732">Signal</keyword>
<feature type="chain" id="PRO_5044814266" description="GPI-anchored protein LLG1-like domain-containing protein" evidence="1">
    <location>
        <begin position="20"/>
        <end position="118"/>
    </location>
</feature>
<name>A0ABD1XZ83_9MARC</name>
<keyword evidence="4" id="KW-1185">Reference proteome</keyword>
<sequence>MALSRSCALTALVFVLVSSLEFSASSSELGIGRRLFQSGCSVDYSKLDYSPITSVCKDPYPQEACCNAYNQFCSPHKSELNNLNEMCAMYFTSYLNMAGTYPNGVFIGRCNSGNNVCN</sequence>
<dbReference type="EMBL" id="JBHFFA010000007">
    <property type="protein sequence ID" value="KAL2613216.1"/>
    <property type="molecule type" value="Genomic_DNA"/>
</dbReference>
<evidence type="ECO:0000256" key="1">
    <source>
        <dbReference type="SAM" id="SignalP"/>
    </source>
</evidence>
<evidence type="ECO:0000259" key="2">
    <source>
        <dbReference type="Pfam" id="PF26578"/>
    </source>
</evidence>
<evidence type="ECO:0000313" key="3">
    <source>
        <dbReference type="EMBL" id="KAL2613216.1"/>
    </source>
</evidence>
<dbReference type="Pfam" id="PF26578">
    <property type="entry name" value="LLG1"/>
    <property type="match status" value="1"/>
</dbReference>